<dbReference type="KEGG" id="vg:75691096"/>
<keyword evidence="2" id="KW-0449">Lipoprotein</keyword>
<dbReference type="Proteomes" id="UP000827440">
    <property type="component" value="Segment"/>
</dbReference>
<keyword evidence="1" id="KW-0812">Transmembrane</keyword>
<keyword evidence="3" id="KW-1185">Reference proteome</keyword>
<gene>
    <name evidence="2" type="primary">gp_20490</name>
</gene>
<evidence type="ECO:0000256" key="1">
    <source>
        <dbReference type="SAM" id="Phobius"/>
    </source>
</evidence>
<evidence type="ECO:0000313" key="2">
    <source>
        <dbReference type="EMBL" id="QWM89945.1"/>
    </source>
</evidence>
<keyword evidence="1" id="KW-1133">Transmembrane helix</keyword>
<dbReference type="EMBL" id="MZ130484">
    <property type="protein sequence ID" value="QWM89945.1"/>
    <property type="molecule type" value="Genomic_DNA"/>
</dbReference>
<accession>A0AAE7S1E3</accession>
<keyword evidence="1" id="KW-0472">Membrane</keyword>
<name>A0AAE7S1E3_9CAUD</name>
<sequence>MIMFRWMKVSNRMLHFKYGILTGFLTIIFTLGVAVGMEYKDKLYGGKFDILDIIATLLGGIIGNVILVVVILIIKLIFV</sequence>
<protein>
    <submittedName>
        <fullName evidence="2">Lipoprotein</fullName>
    </submittedName>
</protein>
<feature type="transmembrane region" description="Helical" evidence="1">
    <location>
        <begin position="52"/>
        <end position="78"/>
    </location>
</feature>
<reference evidence="2 3" key="1">
    <citation type="submission" date="2021-04" db="EMBL/GenBank/DDBJ databases">
        <authorList>
            <person name="Shkoporov A.N."/>
            <person name="Stockdale S.R."/>
            <person name="Guerin E."/>
            <person name="Ross R.P."/>
            <person name="Hill C."/>
        </authorList>
    </citation>
    <scope>NUCLEOTIDE SEQUENCE [LARGE SCALE GENOMIC DNA]</scope>
    <source>
        <strain evidence="3">cr54_1</strain>
    </source>
</reference>
<evidence type="ECO:0000313" key="3">
    <source>
        <dbReference type="Proteomes" id="UP000827440"/>
    </source>
</evidence>
<dbReference type="GeneID" id="75691096"/>
<organism evidence="2 3">
    <name type="scientific">uncultured phage cr54_1</name>
    <dbReference type="NCBI Taxonomy" id="2986398"/>
    <lineage>
        <taxon>Viruses</taxon>
        <taxon>Duplodnaviria</taxon>
        <taxon>Heunggongvirae</taxon>
        <taxon>Uroviricota</taxon>
        <taxon>Caudoviricetes</taxon>
        <taxon>Crassvirales</taxon>
        <taxon>Intestiviridae</taxon>
        <taxon>Churivirinae</taxon>
        <taxon>Jahgtovirus</taxon>
        <taxon>Jahgtovirus intestinalis</taxon>
    </lineage>
</organism>
<proteinExistence type="predicted"/>
<dbReference type="RefSeq" id="YP_010359517.1">
    <property type="nucleotide sequence ID" value="NC_062774.1"/>
</dbReference>